<dbReference type="AlphaFoldDB" id="A0AAV4GC40"/>
<organism evidence="2 3">
    <name type="scientific">Elysia marginata</name>
    <dbReference type="NCBI Taxonomy" id="1093978"/>
    <lineage>
        <taxon>Eukaryota</taxon>
        <taxon>Metazoa</taxon>
        <taxon>Spiralia</taxon>
        <taxon>Lophotrochozoa</taxon>
        <taxon>Mollusca</taxon>
        <taxon>Gastropoda</taxon>
        <taxon>Heterobranchia</taxon>
        <taxon>Euthyneura</taxon>
        <taxon>Panpulmonata</taxon>
        <taxon>Sacoglossa</taxon>
        <taxon>Placobranchoidea</taxon>
        <taxon>Plakobranchidae</taxon>
        <taxon>Elysia</taxon>
    </lineage>
</organism>
<name>A0AAV4GC40_9GAST</name>
<gene>
    <name evidence="2" type="ORF">ElyMa_002384400</name>
</gene>
<feature type="region of interest" description="Disordered" evidence="1">
    <location>
        <begin position="341"/>
        <end position="374"/>
    </location>
</feature>
<accession>A0AAV4GC40</accession>
<feature type="region of interest" description="Disordered" evidence="1">
    <location>
        <begin position="1"/>
        <end position="20"/>
    </location>
</feature>
<dbReference type="Proteomes" id="UP000762676">
    <property type="component" value="Unassembled WGS sequence"/>
</dbReference>
<evidence type="ECO:0000256" key="1">
    <source>
        <dbReference type="SAM" id="MobiDB-lite"/>
    </source>
</evidence>
<dbReference type="EMBL" id="BMAT01004919">
    <property type="protein sequence ID" value="GFR83212.1"/>
    <property type="molecule type" value="Genomic_DNA"/>
</dbReference>
<feature type="compositionally biased region" description="Basic and acidic residues" evidence="1">
    <location>
        <begin position="284"/>
        <end position="295"/>
    </location>
</feature>
<feature type="compositionally biased region" description="Low complexity" evidence="1">
    <location>
        <begin position="136"/>
        <end position="155"/>
    </location>
</feature>
<feature type="region of interest" description="Disordered" evidence="1">
    <location>
        <begin position="49"/>
        <end position="97"/>
    </location>
</feature>
<feature type="compositionally biased region" description="Polar residues" evidence="1">
    <location>
        <begin position="195"/>
        <end position="211"/>
    </location>
</feature>
<sequence length="486" mass="51864">MISGDPQTASSAATGWPCPEVRLEHFKRGRGWRGSERLVVQPTVTAPQLTFITEGDEGHSSWAPTSENSREKGGNKARRSPAASGAGNAVGRDSQEEAGVAVLDSSTDAGAADGGCCGCESGGGSHPSSLQPTDGSSVRTSLSSYNSSSNNGSNNQYKTHTHKLKKTSRPKSEERAKMDQLSPDDDVHPKPCAASASSIPTVPVSSDQGETPSWRERVQKQQQKLLTPTGDNLGDGLYPAASRWAVARRQEELSSVAHARRIKHLIEQSRQRGPGAGLTLGRSVSEESGRDARPDKDFLRVEGQHKAQPRLSHILPTMTTMGLPTKGAYSEGADGIWTDMLPSPHRVLPPVRKLRGESDGGSKTDLKPKQQASEKPVLGDLLEAQTFFSHGISVGSADNVVGKKHNTNHHHNQHQHQHRHQPLVQQGFTTTSTQPKHCGGLAGALGPHNTAGRLTLATAAIVGEPPQPRLKYTAAFQHKLTGSCLP</sequence>
<feature type="compositionally biased region" description="Basic residues" evidence="1">
    <location>
        <begin position="402"/>
        <end position="419"/>
    </location>
</feature>
<evidence type="ECO:0000313" key="2">
    <source>
        <dbReference type="EMBL" id="GFR83212.1"/>
    </source>
</evidence>
<feature type="compositionally biased region" description="Basic residues" evidence="1">
    <location>
        <begin position="159"/>
        <end position="169"/>
    </location>
</feature>
<protein>
    <recommendedName>
        <fullName evidence="4">Nuclear protein MDM1</fullName>
    </recommendedName>
</protein>
<reference evidence="2 3" key="1">
    <citation type="journal article" date="2021" name="Elife">
        <title>Chloroplast acquisition without the gene transfer in kleptoplastic sea slugs, Plakobranchus ocellatus.</title>
        <authorList>
            <person name="Maeda T."/>
            <person name="Takahashi S."/>
            <person name="Yoshida T."/>
            <person name="Shimamura S."/>
            <person name="Takaki Y."/>
            <person name="Nagai Y."/>
            <person name="Toyoda A."/>
            <person name="Suzuki Y."/>
            <person name="Arimoto A."/>
            <person name="Ishii H."/>
            <person name="Satoh N."/>
            <person name="Nishiyama T."/>
            <person name="Hasebe M."/>
            <person name="Maruyama T."/>
            <person name="Minagawa J."/>
            <person name="Obokata J."/>
            <person name="Shigenobu S."/>
        </authorList>
    </citation>
    <scope>NUCLEOTIDE SEQUENCE [LARGE SCALE GENOMIC DNA]</scope>
</reference>
<feature type="region of interest" description="Disordered" evidence="1">
    <location>
        <begin position="398"/>
        <end position="419"/>
    </location>
</feature>
<feature type="compositionally biased region" description="Polar residues" evidence="1">
    <location>
        <begin position="220"/>
        <end position="230"/>
    </location>
</feature>
<comment type="caution">
    <text evidence="2">The sequence shown here is derived from an EMBL/GenBank/DDBJ whole genome shotgun (WGS) entry which is preliminary data.</text>
</comment>
<feature type="compositionally biased region" description="Basic and acidic residues" evidence="1">
    <location>
        <begin position="354"/>
        <end position="368"/>
    </location>
</feature>
<feature type="compositionally biased region" description="Polar residues" evidence="1">
    <location>
        <begin position="1"/>
        <end position="13"/>
    </location>
</feature>
<evidence type="ECO:0000313" key="3">
    <source>
        <dbReference type="Proteomes" id="UP000762676"/>
    </source>
</evidence>
<feature type="region of interest" description="Disordered" evidence="1">
    <location>
        <begin position="121"/>
        <end position="234"/>
    </location>
</feature>
<feature type="compositionally biased region" description="Polar residues" evidence="1">
    <location>
        <begin position="126"/>
        <end position="135"/>
    </location>
</feature>
<evidence type="ECO:0008006" key="4">
    <source>
        <dbReference type="Google" id="ProtNLM"/>
    </source>
</evidence>
<feature type="region of interest" description="Disordered" evidence="1">
    <location>
        <begin position="268"/>
        <end position="295"/>
    </location>
</feature>
<proteinExistence type="predicted"/>
<keyword evidence="3" id="KW-1185">Reference proteome</keyword>